<protein>
    <submittedName>
        <fullName evidence="1">Uncharacterized protein</fullName>
    </submittedName>
</protein>
<dbReference type="OrthoDB" id="7064947at2"/>
<reference evidence="1 2" key="1">
    <citation type="journal article" date="2015" name="Genome Announc.">
        <title>Complete Genome Sequence of Sedimenticola thiotaurini Strain SIP-G1, a Polyphosphate- and Polyhydroxyalkanoate-Accumulating Sulfur-Oxidizing Gammaproteobacterium Isolated from Salt Marsh Sediments.</title>
        <authorList>
            <person name="Flood B.E."/>
            <person name="Jones D.S."/>
            <person name="Bailey J.V."/>
        </authorList>
    </citation>
    <scope>NUCLEOTIDE SEQUENCE [LARGE SCALE GENOMIC DNA]</scope>
    <source>
        <strain evidence="1 2">SIP-G1</strain>
    </source>
</reference>
<organism evidence="1 2">
    <name type="scientific">Sedimenticola thiotaurini</name>
    <dbReference type="NCBI Taxonomy" id="1543721"/>
    <lineage>
        <taxon>Bacteria</taxon>
        <taxon>Pseudomonadati</taxon>
        <taxon>Pseudomonadota</taxon>
        <taxon>Gammaproteobacteria</taxon>
        <taxon>Chromatiales</taxon>
        <taxon>Sedimenticolaceae</taxon>
        <taxon>Sedimenticola</taxon>
    </lineage>
</organism>
<gene>
    <name evidence="1" type="ORF">AAY24_13125</name>
</gene>
<accession>A0A0F7K0N8</accession>
<dbReference type="EMBL" id="CP011412">
    <property type="protein sequence ID" value="AKH21144.1"/>
    <property type="molecule type" value="Genomic_DNA"/>
</dbReference>
<dbReference type="Proteomes" id="UP000034410">
    <property type="component" value="Chromosome"/>
</dbReference>
<dbReference type="AlphaFoldDB" id="A0A0F7K0N8"/>
<evidence type="ECO:0000313" key="2">
    <source>
        <dbReference type="Proteomes" id="UP000034410"/>
    </source>
</evidence>
<sequence>MIEKKQAIPLYWVFRLDFGLPSGDALLRGCRGMNFIATTCSLVEKSPNSAQQITQVEKSLGIVISYQG</sequence>
<proteinExistence type="predicted"/>
<dbReference type="KEGG" id="seds:AAY24_13125"/>
<dbReference type="RefSeq" id="WP_046860073.1">
    <property type="nucleotide sequence ID" value="NZ_CP011412.1"/>
</dbReference>
<name>A0A0F7K0N8_9GAMM</name>
<evidence type="ECO:0000313" key="1">
    <source>
        <dbReference type="EMBL" id="AKH21144.1"/>
    </source>
</evidence>
<keyword evidence="2" id="KW-1185">Reference proteome</keyword>